<reference evidence="2 3" key="1">
    <citation type="journal article" date="2010" name="Plant Cell">
        <title>The Chlorella variabilis NC64A genome reveals adaptation to photosymbiosis, coevolution with viruses, and cryptic sex.</title>
        <authorList>
            <person name="Blanc G."/>
            <person name="Duncan G."/>
            <person name="Agarkova I."/>
            <person name="Borodovsky M."/>
            <person name="Gurnon J."/>
            <person name="Kuo A."/>
            <person name="Lindquist E."/>
            <person name="Lucas S."/>
            <person name="Pangilinan J."/>
            <person name="Polle J."/>
            <person name="Salamov A."/>
            <person name="Terry A."/>
            <person name="Yamada T."/>
            <person name="Dunigan D.D."/>
            <person name="Grigoriev I.V."/>
            <person name="Claverie J.M."/>
            <person name="Van Etten J.L."/>
        </authorList>
    </citation>
    <scope>NUCLEOTIDE SEQUENCE [LARGE SCALE GENOMIC DNA]</scope>
    <source>
        <strain evidence="2 3">NC64A</strain>
    </source>
</reference>
<keyword evidence="3" id="KW-1185">Reference proteome</keyword>
<feature type="coiled-coil region" evidence="1">
    <location>
        <begin position="120"/>
        <end position="200"/>
    </location>
</feature>
<dbReference type="eggNOG" id="ENOG502RMFV">
    <property type="taxonomic scope" value="Eukaryota"/>
</dbReference>
<dbReference type="FunCoup" id="E1ZG14">
    <property type="interactions" value="246"/>
</dbReference>
<protein>
    <submittedName>
        <fullName evidence="2">Uncharacterized protein</fullName>
    </submittedName>
</protein>
<dbReference type="OrthoDB" id="441210at2759"/>
<evidence type="ECO:0000313" key="3">
    <source>
        <dbReference type="Proteomes" id="UP000008141"/>
    </source>
</evidence>
<dbReference type="PANTHER" id="PTHR47384">
    <property type="entry name" value="E3 UBIQUITIN-PROTEIN LIGASE CCNB1IP1 HOMOLOG"/>
    <property type="match status" value="1"/>
</dbReference>
<dbReference type="Proteomes" id="UP000008141">
    <property type="component" value="Unassembled WGS sequence"/>
</dbReference>
<dbReference type="AlphaFoldDB" id="E1ZG14"/>
<gene>
    <name evidence="2" type="ORF">CHLNCDRAFT_134461</name>
</gene>
<evidence type="ECO:0000256" key="1">
    <source>
        <dbReference type="SAM" id="Coils"/>
    </source>
</evidence>
<proteinExistence type="predicted"/>
<sequence length="365" mass="37535">MHGGEAQDQGVLCCNGCWKPCDPKGARPGGGELAGARGGEAGPRSGWLKRAQRNLGSADQQALRPGLIQKTTIKAVHPLADSSGLQLALAGQSPRVAMEVAYAAIDFYTKQQALYRQYSEEQARRKLERTSNACKKKLQEVHSGYINAKRKYQEVLAQKAALEEGNRELTAKYNQKAVQDKKLKEGIALLQQQNEALRKERMGGGGGGAGLAAGLHTGMNNLMGSGGGGGRPSRGAAMGMEEGLGRRAPTVLGVRPVMPNPSPVPSIGLGSFGQGFVYDTPDTLAPQPIQARHMRSGGGGGSAAARASGGGGGGHLMGGLGGGGGLGGALQLGGGAHQAMQNDKRQSLGMAFPGSNTSLGTMATM</sequence>
<dbReference type="InParanoid" id="E1ZG14"/>
<dbReference type="PANTHER" id="PTHR47384:SF2">
    <property type="entry name" value="E3 UBIQUITIN-PROTEIN LIGASE CCNB1IP1 HOMOLOG"/>
    <property type="match status" value="1"/>
</dbReference>
<dbReference type="KEGG" id="cvr:CHLNCDRAFT_134461"/>
<dbReference type="RefSeq" id="XP_005847485.1">
    <property type="nucleotide sequence ID" value="XM_005847423.1"/>
</dbReference>
<keyword evidence="1" id="KW-0175">Coiled coil</keyword>
<organism evidence="3">
    <name type="scientific">Chlorella variabilis</name>
    <name type="common">Green alga</name>
    <dbReference type="NCBI Taxonomy" id="554065"/>
    <lineage>
        <taxon>Eukaryota</taxon>
        <taxon>Viridiplantae</taxon>
        <taxon>Chlorophyta</taxon>
        <taxon>core chlorophytes</taxon>
        <taxon>Trebouxiophyceae</taxon>
        <taxon>Chlorellales</taxon>
        <taxon>Chlorellaceae</taxon>
        <taxon>Chlorella clade</taxon>
        <taxon>Chlorella</taxon>
    </lineage>
</organism>
<dbReference type="GeneID" id="17354738"/>
<dbReference type="InterPro" id="IPR055328">
    <property type="entry name" value="HEI10-like"/>
</dbReference>
<name>E1ZG14_CHLVA</name>
<dbReference type="STRING" id="554065.E1ZG14"/>
<dbReference type="EMBL" id="GL433845">
    <property type="protein sequence ID" value="EFN55383.1"/>
    <property type="molecule type" value="Genomic_DNA"/>
</dbReference>
<accession>E1ZG14</accession>
<evidence type="ECO:0000313" key="2">
    <source>
        <dbReference type="EMBL" id="EFN55383.1"/>
    </source>
</evidence>